<reference evidence="1 2" key="1">
    <citation type="submission" date="2015-01" db="EMBL/GenBank/DDBJ databases">
        <title>Draft Genome Sequence of the Biocontrol and Plant Growth-Promoting Rhizobacteria (PGPR) Pseudomonas fluorescens UM270.</title>
        <authorList>
            <person name="Hernandez-Salmeron J.E."/>
            <person name="Santoyo G."/>
            <person name="Moreno-Hagelsieb G."/>
            <person name="Hernandez-Leon R."/>
        </authorList>
    </citation>
    <scope>NUCLEOTIDE SEQUENCE [LARGE SCALE GENOMIC DNA]</scope>
    <source>
        <strain evidence="1 2">UM270</strain>
    </source>
</reference>
<dbReference type="EMBL" id="JXNZ01000018">
    <property type="protein sequence ID" value="KIQ60820.1"/>
    <property type="molecule type" value="Genomic_DNA"/>
</dbReference>
<dbReference type="Proteomes" id="UP000032101">
    <property type="component" value="Unassembled WGS sequence"/>
</dbReference>
<name>A0A0D0MYL8_PSEFL</name>
<evidence type="ECO:0000313" key="1">
    <source>
        <dbReference type="EMBL" id="KIQ60820.1"/>
    </source>
</evidence>
<proteinExistence type="predicted"/>
<feature type="non-terminal residue" evidence="1">
    <location>
        <position position="1"/>
    </location>
</feature>
<evidence type="ECO:0000313" key="2">
    <source>
        <dbReference type="Proteomes" id="UP000032101"/>
    </source>
</evidence>
<sequence>FGSRGGLTGVLADGFDRASVGKALRARRTFATTGERSFASLRQGEHFMGEVFTADSTAALDYRLLGEAGWEQVDLFDGDQLIWSRNLHQELGFSTQRIRLRLGGARIKDRYRGAYWTGEIRITGAVIKGFQALGLDHPEQTVWRQDATVLAFRTDTNGDTDSIEIELSQLAGATLQIHSRIDNYIKVGDPSEPQSYVHAPTVRMEVPGEQLLALSEVVEELPGAELKVSLERVTAAPLPRELQGAIDLAGLNLERGREHSLFICARQRDQSRVWTSALFLTLPA</sequence>
<gene>
    <name evidence="1" type="ORF">RL74_03310</name>
</gene>
<organism evidence="1 2">
    <name type="scientific">Pseudomonas fluorescens</name>
    <dbReference type="NCBI Taxonomy" id="294"/>
    <lineage>
        <taxon>Bacteria</taxon>
        <taxon>Pseudomonadati</taxon>
        <taxon>Pseudomonadota</taxon>
        <taxon>Gammaproteobacteria</taxon>
        <taxon>Pseudomonadales</taxon>
        <taxon>Pseudomonadaceae</taxon>
        <taxon>Pseudomonas</taxon>
    </lineage>
</organism>
<protein>
    <submittedName>
        <fullName evidence="1">Uncharacterized protein</fullName>
    </submittedName>
</protein>
<comment type="caution">
    <text evidence="1">The sequence shown here is derived from an EMBL/GenBank/DDBJ whole genome shotgun (WGS) entry which is preliminary data.</text>
</comment>
<dbReference type="PATRIC" id="fig|294.124.peg.673"/>
<dbReference type="AlphaFoldDB" id="A0A0D0MYL8"/>
<accession>A0A0D0MYL8</accession>